<evidence type="ECO:0000256" key="1">
    <source>
        <dbReference type="ARBA" id="ARBA00007749"/>
    </source>
</evidence>
<dbReference type="CDD" id="cd16277">
    <property type="entry name" value="metallo-hydrolase-like_MBL-fold"/>
    <property type="match status" value="1"/>
</dbReference>
<dbReference type="Pfam" id="PF00753">
    <property type="entry name" value="Lactamase_B"/>
    <property type="match status" value="2"/>
</dbReference>
<evidence type="ECO:0000313" key="6">
    <source>
        <dbReference type="EMBL" id="PFG74657.1"/>
    </source>
</evidence>
<sequence length="280" mass="31118">MPAIDAVSIGSVTIAPLLDAPVLMNPRHFLPEHADRFYEEFGTEADERGLFTMSITCYLVRSAGRTLLIDTGLGPRRRPGFPVGRLDEALRGAGVDPADIDLVVHTHLHIDHVGWNTIDLDGGRREVFFPKAEFVIQQTEWDYWMAPERLAAPGNDHLRECVEPLRDTGRIRFVEGETALDEHLVFVPTPGHTPGHVAIGIVDGFERGLIIGDASHHPAQLIHPDWSPAFDVDPVQSAATREALFERAIAEGVLWMAGHWPHPGIGRLTRRDGRRVFEPL</sequence>
<evidence type="ECO:0000259" key="5">
    <source>
        <dbReference type="SMART" id="SM00849"/>
    </source>
</evidence>
<dbReference type="GO" id="GO:0046872">
    <property type="term" value="F:metal ion binding"/>
    <property type="evidence" value="ECO:0007669"/>
    <property type="project" value="UniProtKB-KW"/>
</dbReference>
<proteinExistence type="inferred from homology"/>
<dbReference type="InterPro" id="IPR051013">
    <property type="entry name" value="MBL_superfamily_lactonases"/>
</dbReference>
<accession>A0A2A9HF50</accession>
<dbReference type="PANTHER" id="PTHR42978">
    <property type="entry name" value="QUORUM-QUENCHING LACTONASE YTNP-RELATED-RELATED"/>
    <property type="match status" value="1"/>
</dbReference>
<evidence type="ECO:0000256" key="3">
    <source>
        <dbReference type="ARBA" id="ARBA00022801"/>
    </source>
</evidence>
<dbReference type="InterPro" id="IPR001279">
    <property type="entry name" value="Metallo-B-lactamas"/>
</dbReference>
<evidence type="ECO:0000313" key="7">
    <source>
        <dbReference type="Proteomes" id="UP000223071"/>
    </source>
</evidence>
<dbReference type="GO" id="GO:0016787">
    <property type="term" value="F:hydrolase activity"/>
    <property type="evidence" value="ECO:0007669"/>
    <property type="project" value="UniProtKB-KW"/>
</dbReference>
<gene>
    <name evidence="6" type="ORF">A9A59_1894</name>
</gene>
<keyword evidence="7" id="KW-1185">Reference proteome</keyword>
<feature type="domain" description="Metallo-beta-lactamase" evidence="5">
    <location>
        <begin position="54"/>
        <end position="253"/>
    </location>
</feature>
<dbReference type="EMBL" id="PDJQ01000001">
    <property type="protein sequence ID" value="PFG74657.1"/>
    <property type="molecule type" value="Genomic_DNA"/>
</dbReference>
<dbReference type="Proteomes" id="UP000223071">
    <property type="component" value="Unassembled WGS sequence"/>
</dbReference>
<protein>
    <submittedName>
        <fullName evidence="6">Glyoxylase-like metal-dependent hydrolase (Beta-lactamase superfamily II)</fullName>
    </submittedName>
</protein>
<dbReference type="InterPro" id="IPR036866">
    <property type="entry name" value="RibonucZ/Hydroxyglut_hydro"/>
</dbReference>
<keyword evidence="2" id="KW-0479">Metal-binding</keyword>
<dbReference type="SUPFAM" id="SSF56281">
    <property type="entry name" value="Metallo-hydrolase/oxidoreductase"/>
    <property type="match status" value="1"/>
</dbReference>
<dbReference type="SMART" id="SM00849">
    <property type="entry name" value="Lactamase_B"/>
    <property type="match status" value="1"/>
</dbReference>
<dbReference type="RefSeq" id="WP_098504027.1">
    <property type="nucleotide sequence ID" value="NZ_PDJQ01000001.1"/>
</dbReference>
<keyword evidence="4" id="KW-0862">Zinc</keyword>
<dbReference type="Gene3D" id="3.60.15.10">
    <property type="entry name" value="Ribonuclease Z/Hydroxyacylglutathione hydrolase-like"/>
    <property type="match status" value="1"/>
</dbReference>
<dbReference type="AlphaFoldDB" id="A0A2A9HF50"/>
<reference evidence="6 7" key="1">
    <citation type="submission" date="2017-09" db="EMBL/GenBank/DDBJ databases">
        <title>Sequencing the genomes of two abundant thermophiles in Great Basin hot springs: Thermocrinis jamiesonii and novel Chloroflexi Thermoflexus hugenholtzii.</title>
        <authorList>
            <person name="Hedlund B."/>
        </authorList>
    </citation>
    <scope>NUCLEOTIDE SEQUENCE [LARGE SCALE GENOMIC DNA]</scope>
    <source>
        <strain evidence="6 7">G233</strain>
    </source>
</reference>
<comment type="caution">
    <text evidence="6">The sequence shown here is derived from an EMBL/GenBank/DDBJ whole genome shotgun (WGS) entry which is preliminary data.</text>
</comment>
<evidence type="ECO:0000256" key="2">
    <source>
        <dbReference type="ARBA" id="ARBA00022723"/>
    </source>
</evidence>
<evidence type="ECO:0000256" key="4">
    <source>
        <dbReference type="ARBA" id="ARBA00022833"/>
    </source>
</evidence>
<keyword evidence="3 6" id="KW-0378">Hydrolase</keyword>
<organism evidence="6 7">
    <name type="scientific">Tepidiforma thermophila (strain KCTC 52669 / CGMCC 1.13589 / G233)</name>
    <dbReference type="NCBI Taxonomy" id="2761530"/>
    <lineage>
        <taxon>Bacteria</taxon>
        <taxon>Bacillati</taxon>
        <taxon>Chloroflexota</taxon>
        <taxon>Tepidiformia</taxon>
        <taxon>Tepidiformales</taxon>
        <taxon>Tepidiformaceae</taxon>
        <taxon>Tepidiforma</taxon>
    </lineage>
</organism>
<comment type="similarity">
    <text evidence="1">Belongs to the metallo-beta-lactamase superfamily.</text>
</comment>
<name>A0A2A9HF50_TEPT2</name>
<dbReference type="PANTHER" id="PTHR42978:SF6">
    <property type="entry name" value="QUORUM-QUENCHING LACTONASE YTNP-RELATED"/>
    <property type="match status" value="1"/>
</dbReference>